<dbReference type="Proteomes" id="UP000584374">
    <property type="component" value="Unassembled WGS sequence"/>
</dbReference>
<dbReference type="GO" id="GO:0016853">
    <property type="term" value="F:isomerase activity"/>
    <property type="evidence" value="ECO:0007669"/>
    <property type="project" value="UniProtKB-KW"/>
</dbReference>
<evidence type="ECO:0000259" key="1">
    <source>
        <dbReference type="Pfam" id="PF01261"/>
    </source>
</evidence>
<gene>
    <name evidence="2" type="ORF">BJ970_006391</name>
</gene>
<dbReference type="PANTHER" id="PTHR12110:SF53">
    <property type="entry name" value="BLR5974 PROTEIN"/>
    <property type="match status" value="1"/>
</dbReference>
<accession>A0A840Q8E0</accession>
<name>A0A840Q8E0_9PSEU</name>
<dbReference type="RefSeq" id="WP_184730774.1">
    <property type="nucleotide sequence ID" value="NZ_JACHIW010000002.1"/>
</dbReference>
<dbReference type="Gene3D" id="3.20.20.150">
    <property type="entry name" value="Divalent-metal-dependent TIM barrel enzymes"/>
    <property type="match status" value="1"/>
</dbReference>
<dbReference type="InterPro" id="IPR013022">
    <property type="entry name" value="Xyl_isomerase-like_TIM-brl"/>
</dbReference>
<dbReference type="PANTHER" id="PTHR12110">
    <property type="entry name" value="HYDROXYPYRUVATE ISOMERASE"/>
    <property type="match status" value="1"/>
</dbReference>
<dbReference type="EMBL" id="JACHIW010000002">
    <property type="protein sequence ID" value="MBB5158792.1"/>
    <property type="molecule type" value="Genomic_DNA"/>
</dbReference>
<dbReference type="InterPro" id="IPR050312">
    <property type="entry name" value="IolE/XylAMocC-like"/>
</dbReference>
<dbReference type="Pfam" id="PF01261">
    <property type="entry name" value="AP_endonuc_2"/>
    <property type="match status" value="1"/>
</dbReference>
<proteinExistence type="predicted"/>
<dbReference type="InterPro" id="IPR036237">
    <property type="entry name" value="Xyl_isomerase-like_sf"/>
</dbReference>
<reference evidence="2 3" key="1">
    <citation type="submission" date="2020-08" db="EMBL/GenBank/DDBJ databases">
        <title>Sequencing the genomes of 1000 actinobacteria strains.</title>
        <authorList>
            <person name="Klenk H.-P."/>
        </authorList>
    </citation>
    <scope>NUCLEOTIDE SEQUENCE [LARGE SCALE GENOMIC DNA]</scope>
    <source>
        <strain evidence="2 3">DSM 45584</strain>
    </source>
</reference>
<dbReference type="SUPFAM" id="SSF51658">
    <property type="entry name" value="Xylose isomerase-like"/>
    <property type="match status" value="1"/>
</dbReference>
<evidence type="ECO:0000313" key="2">
    <source>
        <dbReference type="EMBL" id="MBB5158792.1"/>
    </source>
</evidence>
<organism evidence="2 3">
    <name type="scientific">Saccharopolyspora phatthalungensis</name>
    <dbReference type="NCBI Taxonomy" id="664693"/>
    <lineage>
        <taxon>Bacteria</taxon>
        <taxon>Bacillati</taxon>
        <taxon>Actinomycetota</taxon>
        <taxon>Actinomycetes</taxon>
        <taxon>Pseudonocardiales</taxon>
        <taxon>Pseudonocardiaceae</taxon>
        <taxon>Saccharopolyspora</taxon>
    </lineage>
</organism>
<sequence length="295" mass="31899">MHSELRFPVRRLAGIGDEAAVDFEGQVAAIRALDWRAVELRAVDATAMGDLDPDAFRRVADRLRAEQIEVVGLASRIGNWARPISVPFDEELAELDTLADQCAALDCRYIRIMSYPNDGLTEADWAGRVLERIAALSRRAEQLGVTLLHENCAGWAGHSADRMLRLLDEVGSPALKLLFDTGNGVPHGYDASDLLVKILPHVAHVHVKDAVSTPEGTAYTLPGDGDARVAECLRLLLAAGYSGVLSLEPHLATRPHENLQAVGDAATLFIRAGQRLSRLLDHAVLPKLSGCGTGR</sequence>
<feature type="domain" description="Xylose isomerase-like TIM barrel" evidence="1">
    <location>
        <begin position="27"/>
        <end position="253"/>
    </location>
</feature>
<dbReference type="AlphaFoldDB" id="A0A840Q8E0"/>
<comment type="caution">
    <text evidence="2">The sequence shown here is derived from an EMBL/GenBank/DDBJ whole genome shotgun (WGS) entry which is preliminary data.</text>
</comment>
<evidence type="ECO:0000313" key="3">
    <source>
        <dbReference type="Proteomes" id="UP000584374"/>
    </source>
</evidence>
<keyword evidence="2" id="KW-0413">Isomerase</keyword>
<keyword evidence="3" id="KW-1185">Reference proteome</keyword>
<protein>
    <submittedName>
        <fullName evidence="2">Sugar phosphate isomerase/epimerase</fullName>
    </submittedName>
</protein>